<name>A0A6L6QNV5_9BURK</name>
<dbReference type="InterPro" id="IPR036465">
    <property type="entry name" value="vWFA_dom_sf"/>
</dbReference>
<dbReference type="EMBL" id="WNKX01000024">
    <property type="protein sequence ID" value="MTW13567.1"/>
    <property type="molecule type" value="Genomic_DNA"/>
</dbReference>
<dbReference type="PANTHER" id="PTHR33608">
    <property type="entry name" value="BLL2464 PROTEIN"/>
    <property type="match status" value="1"/>
</dbReference>
<dbReference type="Gene3D" id="3.40.50.410">
    <property type="entry name" value="von Willebrand factor, type A domain"/>
    <property type="match status" value="1"/>
</dbReference>
<dbReference type="AlphaFoldDB" id="A0A6L6QNV5"/>
<dbReference type="InterPro" id="IPR002881">
    <property type="entry name" value="DUF58"/>
</dbReference>
<dbReference type="PANTHER" id="PTHR33608:SF3">
    <property type="entry name" value="SLR2013 PROTEIN"/>
    <property type="match status" value="1"/>
</dbReference>
<organism evidence="2 3">
    <name type="scientific">Massilia eburnea</name>
    <dbReference type="NCBI Taxonomy" id="1776165"/>
    <lineage>
        <taxon>Bacteria</taxon>
        <taxon>Pseudomonadati</taxon>
        <taxon>Pseudomonadota</taxon>
        <taxon>Betaproteobacteria</taxon>
        <taxon>Burkholderiales</taxon>
        <taxon>Oxalobacteraceae</taxon>
        <taxon>Telluria group</taxon>
        <taxon>Massilia</taxon>
    </lineage>
</organism>
<keyword evidence="3" id="KW-1185">Reference proteome</keyword>
<accession>A0A6L6QNV5</accession>
<gene>
    <name evidence="2" type="ORF">GM658_23430</name>
</gene>
<feature type="domain" description="DUF58" evidence="1">
    <location>
        <begin position="197"/>
        <end position="365"/>
    </location>
</feature>
<dbReference type="OrthoDB" id="9776116at2"/>
<protein>
    <submittedName>
        <fullName evidence="2">DUF58 domain-containing protein</fullName>
    </submittedName>
</protein>
<reference evidence="2 3" key="1">
    <citation type="submission" date="2019-11" db="EMBL/GenBank/DDBJ databases">
        <title>Type strains purchased from KCTC, JCM and DSMZ.</title>
        <authorList>
            <person name="Lu H."/>
        </authorList>
    </citation>
    <scope>NUCLEOTIDE SEQUENCE [LARGE SCALE GENOMIC DNA]</scope>
    <source>
        <strain evidence="2 3">JCM 31587</strain>
    </source>
</reference>
<evidence type="ECO:0000259" key="1">
    <source>
        <dbReference type="Pfam" id="PF01882"/>
    </source>
</evidence>
<dbReference type="Pfam" id="PF01882">
    <property type="entry name" value="DUF58"/>
    <property type="match status" value="1"/>
</dbReference>
<evidence type="ECO:0000313" key="3">
    <source>
        <dbReference type="Proteomes" id="UP000472320"/>
    </source>
</evidence>
<proteinExistence type="predicted"/>
<evidence type="ECO:0000313" key="2">
    <source>
        <dbReference type="EMBL" id="MTW13567.1"/>
    </source>
</evidence>
<comment type="caution">
    <text evidence="2">The sequence shown here is derived from an EMBL/GenBank/DDBJ whole genome shotgun (WGS) entry which is preliminary data.</text>
</comment>
<dbReference type="Proteomes" id="UP000472320">
    <property type="component" value="Unassembled WGS sequence"/>
</dbReference>
<sequence length="434" mass="47887">MKPTRRMFHALLGLTALGVPASVWPQLQLPWQVLGGALLLAAGADALLARRRPALRAERQLAGVLPVGAWHDVRLTVHNEGAAPLQLDVFDDYPAGWELEGMPHATRLAPGAFSTIAYRVRPLERGDGEFGTPWLRIAGPLGLWQATHRIGPQQTAKVFPDVARLLGQALRATDRQAPTAGSLVKRQRGEGTDFRQLREYRRGDSLRSIDWKATARHRKPISREYQLERDQQVVFLLDTGRRMLARDGDTSHFDHALYAVLTLAFVAGKQGDAVGLMSFGVDNRWLPPAKGRIGLDRTLAGVYDLQPGEAAPDYLRAANDLLNRLGRRAFVVLVTNVRDEDDVALRQAVDLLSSRHLVMCASLRERALDAASTAPVNGFDDALRLAASEHYLQQRQEAIRRLGLRAGHLVDVAPEQLASALLNRYLDIKESGAL</sequence>
<dbReference type="SUPFAM" id="SSF53300">
    <property type="entry name" value="vWA-like"/>
    <property type="match status" value="1"/>
</dbReference>
<dbReference type="RefSeq" id="WP_155456484.1">
    <property type="nucleotide sequence ID" value="NZ_WNKX01000024.1"/>
</dbReference>